<dbReference type="PANTHER" id="PTHR20963">
    <property type="entry name" value="MULTIPLE INOSITOL POLYPHOSPHATE PHOSPHATASE-RELATED"/>
    <property type="match status" value="1"/>
</dbReference>
<evidence type="ECO:0000256" key="1">
    <source>
        <dbReference type="ARBA" id="ARBA00022801"/>
    </source>
</evidence>
<dbReference type="Pfam" id="PF00328">
    <property type="entry name" value="His_Phos_2"/>
    <property type="match status" value="1"/>
</dbReference>
<proteinExistence type="predicted"/>
<dbReference type="Gene3D" id="3.40.50.1240">
    <property type="entry name" value="Phosphoglycerate mutase-like"/>
    <property type="match status" value="1"/>
</dbReference>
<dbReference type="PANTHER" id="PTHR20963:SF55">
    <property type="entry name" value="PHOSPHATASE, PUTATIVE-RELATED"/>
    <property type="match status" value="1"/>
</dbReference>
<gene>
    <name evidence="2" type="ORF">PDIGIT_LOCUS5302</name>
</gene>
<dbReference type="AlphaFoldDB" id="A0A9W4U9S9"/>
<evidence type="ECO:0000313" key="2">
    <source>
        <dbReference type="EMBL" id="CAI6332270.1"/>
    </source>
</evidence>
<keyword evidence="3" id="KW-1185">Reference proteome</keyword>
<dbReference type="SUPFAM" id="SSF53254">
    <property type="entry name" value="Phosphoglycerate mutase-like"/>
    <property type="match status" value="1"/>
</dbReference>
<comment type="caution">
    <text evidence="2">The sequence shown here is derived from an EMBL/GenBank/DDBJ whole genome shotgun (WGS) entry which is preliminary data.</text>
</comment>
<dbReference type="EMBL" id="CAOQHR010000003">
    <property type="protein sequence ID" value="CAI6332270.1"/>
    <property type="molecule type" value="Genomic_DNA"/>
</dbReference>
<accession>A0A9W4U9S9</accession>
<keyword evidence="1" id="KW-0378">Hydrolase</keyword>
<dbReference type="InterPro" id="IPR029033">
    <property type="entry name" value="His_PPase_superfam"/>
</dbReference>
<dbReference type="OrthoDB" id="6509975at2759"/>
<sequence length="375" mass="41186">MLGVQYRQLYGHLLNNFTEARTIPVFRTQSQDRMVKTANNFAAGFFGVPEYLDQVSIEILVENPGVNNSGAPYEICNNSNIATRGSIGSKIATSFANTAFNATLARLQSQVSGINLTATDAIAMLQLCSYETHALGYSAFCNLFSQQDFLNYEYYYDLSFYYNNGPGSPVSAAQGKGYLDEYIARLIGAYPDAKSALNQTFDNSSTFFPLNQSIYADATHEVVVLDTLVAFNLTALFDGPPLSPTGNEQSNSFVASKLVPFATHFTTQVLSCPNREQSKQIRFIVMLISVIPTRLRYASNSITVLMILVCSNDAVVPLHNSHSGCPVDEDGLCAFDTVLDVLQKRSREIDFDYDCFANYTAAAGVDYNGRAPRAL</sequence>
<dbReference type="GO" id="GO:0003993">
    <property type="term" value="F:acid phosphatase activity"/>
    <property type="evidence" value="ECO:0007669"/>
    <property type="project" value="TreeGrafter"/>
</dbReference>
<organism evidence="2 3">
    <name type="scientific">Periconia digitata</name>
    <dbReference type="NCBI Taxonomy" id="1303443"/>
    <lineage>
        <taxon>Eukaryota</taxon>
        <taxon>Fungi</taxon>
        <taxon>Dikarya</taxon>
        <taxon>Ascomycota</taxon>
        <taxon>Pezizomycotina</taxon>
        <taxon>Dothideomycetes</taxon>
        <taxon>Pleosporomycetidae</taxon>
        <taxon>Pleosporales</taxon>
        <taxon>Massarineae</taxon>
        <taxon>Periconiaceae</taxon>
        <taxon>Periconia</taxon>
    </lineage>
</organism>
<dbReference type="InterPro" id="IPR000560">
    <property type="entry name" value="His_Pase_clade-2"/>
</dbReference>
<protein>
    <recommendedName>
        <fullName evidence="4">Phosphoglycerate mutase-like protein</fullName>
    </recommendedName>
</protein>
<name>A0A9W4U9S9_9PLEO</name>
<evidence type="ECO:0008006" key="4">
    <source>
        <dbReference type="Google" id="ProtNLM"/>
    </source>
</evidence>
<dbReference type="Proteomes" id="UP001152607">
    <property type="component" value="Unassembled WGS sequence"/>
</dbReference>
<dbReference type="CDD" id="cd07061">
    <property type="entry name" value="HP_HAP_like"/>
    <property type="match status" value="1"/>
</dbReference>
<evidence type="ECO:0000313" key="3">
    <source>
        <dbReference type="Proteomes" id="UP001152607"/>
    </source>
</evidence>
<reference evidence="2" key="1">
    <citation type="submission" date="2023-01" db="EMBL/GenBank/DDBJ databases">
        <authorList>
            <person name="Van Ghelder C."/>
            <person name="Rancurel C."/>
        </authorList>
    </citation>
    <scope>NUCLEOTIDE SEQUENCE</scope>
    <source>
        <strain evidence="2">CNCM I-4278</strain>
    </source>
</reference>